<protein>
    <submittedName>
        <fullName evidence="1">Uncharacterized protein</fullName>
    </submittedName>
</protein>
<sequence length="380" mass="41767">MAVEVEHLAVGRRTKAVRRKAPWSLTPVLSPPPQEPERRWCMQCGREKRPQRRPGPDDGPSTLCNACRYPLKNSASAAAVSSKNTLLLRSNSHRRQGRPSKKRRRSSRENSAPGNNVGGSLDAFFDHTGLEEARKPEQAEKLERLSNKAAFQSVATMAVEVEESPTLGAPRARTKGRRRVTATETTSRQANAPLHGDLRAEKKAVRRCTHCATEKTPQWRVGPEGPGTLCNACGMVFKKGGLLPEYRPVNSPAFSPLLHSNTQRRALKMHRQNGATSACHGEARSELMEGHLLGRASSSPLQRHSPLLQGRLQSKEATSAAGHATAEACCLEECVEVQLLPGRPPVDRPSFALVYHRRVRESGRKSEEAFAVIRATAMDN</sequence>
<evidence type="ECO:0000313" key="2">
    <source>
        <dbReference type="Proteomes" id="UP001732700"/>
    </source>
</evidence>
<evidence type="ECO:0000313" key="1">
    <source>
        <dbReference type="EnsemblPlants" id="AVESA.00010b.r2.2DG0364210.1.CDS"/>
    </source>
</evidence>
<organism evidence="1 2">
    <name type="scientific">Avena sativa</name>
    <name type="common">Oat</name>
    <dbReference type="NCBI Taxonomy" id="4498"/>
    <lineage>
        <taxon>Eukaryota</taxon>
        <taxon>Viridiplantae</taxon>
        <taxon>Streptophyta</taxon>
        <taxon>Embryophyta</taxon>
        <taxon>Tracheophyta</taxon>
        <taxon>Spermatophyta</taxon>
        <taxon>Magnoliopsida</taxon>
        <taxon>Liliopsida</taxon>
        <taxon>Poales</taxon>
        <taxon>Poaceae</taxon>
        <taxon>BOP clade</taxon>
        <taxon>Pooideae</taxon>
        <taxon>Poodae</taxon>
        <taxon>Poeae</taxon>
        <taxon>Poeae Chloroplast Group 1 (Aveneae type)</taxon>
        <taxon>Aveninae</taxon>
        <taxon>Avena</taxon>
    </lineage>
</organism>
<dbReference type="Proteomes" id="UP001732700">
    <property type="component" value="Chromosome 2D"/>
</dbReference>
<reference evidence="1" key="2">
    <citation type="submission" date="2025-09" db="UniProtKB">
        <authorList>
            <consortium name="EnsemblPlants"/>
        </authorList>
    </citation>
    <scope>IDENTIFICATION</scope>
</reference>
<accession>A0ACD5V2H0</accession>
<keyword evidence="2" id="KW-1185">Reference proteome</keyword>
<reference evidence="1" key="1">
    <citation type="submission" date="2021-05" db="EMBL/GenBank/DDBJ databases">
        <authorList>
            <person name="Scholz U."/>
            <person name="Mascher M."/>
            <person name="Fiebig A."/>
        </authorList>
    </citation>
    <scope>NUCLEOTIDE SEQUENCE [LARGE SCALE GENOMIC DNA]</scope>
</reference>
<proteinExistence type="predicted"/>
<dbReference type="EnsemblPlants" id="AVESA.00010b.r2.2DG0364210.1">
    <property type="protein sequence ID" value="AVESA.00010b.r2.2DG0364210.1.CDS"/>
    <property type="gene ID" value="AVESA.00010b.r2.2DG0364210"/>
</dbReference>
<name>A0ACD5V2H0_AVESA</name>